<dbReference type="InterPro" id="IPR037124">
    <property type="entry name" value="Chaperonin_GroES_sf"/>
</dbReference>
<proteinExistence type="predicted"/>
<feature type="compositionally biased region" description="Basic and acidic residues" evidence="2">
    <location>
        <begin position="221"/>
        <end position="236"/>
    </location>
</feature>
<name>A0ABR1GCF8_AURAN</name>
<dbReference type="Pfam" id="PF00166">
    <property type="entry name" value="Cpn10"/>
    <property type="match status" value="1"/>
</dbReference>
<protein>
    <submittedName>
        <fullName evidence="4">Chaperonin 10 Kd subunit</fullName>
    </submittedName>
</protein>
<comment type="caution">
    <text evidence="4">The sequence shown here is derived from an EMBL/GenBank/DDBJ whole genome shotgun (WGS) entry which is preliminary data.</text>
</comment>
<dbReference type="InterPro" id="IPR011032">
    <property type="entry name" value="GroES-like_sf"/>
</dbReference>
<organism evidence="4 5">
    <name type="scientific">Aureococcus anophagefferens</name>
    <name type="common">Harmful bloom alga</name>
    <dbReference type="NCBI Taxonomy" id="44056"/>
    <lineage>
        <taxon>Eukaryota</taxon>
        <taxon>Sar</taxon>
        <taxon>Stramenopiles</taxon>
        <taxon>Ochrophyta</taxon>
        <taxon>Pelagophyceae</taxon>
        <taxon>Pelagomonadales</taxon>
        <taxon>Pelagomonadaceae</taxon>
        <taxon>Aureococcus</taxon>
    </lineage>
</organism>
<evidence type="ECO:0000256" key="2">
    <source>
        <dbReference type="SAM" id="MobiDB-lite"/>
    </source>
</evidence>
<gene>
    <name evidence="4" type="ORF">SO694_00002562</name>
</gene>
<evidence type="ECO:0000256" key="1">
    <source>
        <dbReference type="ARBA" id="ARBA00023186"/>
    </source>
</evidence>
<dbReference type="InterPro" id="IPR020818">
    <property type="entry name" value="Chaperonin_GroES"/>
</dbReference>
<keyword evidence="5" id="KW-1185">Reference proteome</keyword>
<feature type="chain" id="PRO_5045790312" evidence="3">
    <location>
        <begin position="19"/>
        <end position="318"/>
    </location>
</feature>
<keyword evidence="3" id="KW-0732">Signal</keyword>
<dbReference type="Proteomes" id="UP001363151">
    <property type="component" value="Unassembled WGS sequence"/>
</dbReference>
<evidence type="ECO:0000313" key="4">
    <source>
        <dbReference type="EMBL" id="KAK7253761.1"/>
    </source>
</evidence>
<dbReference type="Gene3D" id="2.30.33.40">
    <property type="entry name" value="GroES chaperonin"/>
    <property type="match status" value="1"/>
</dbReference>
<dbReference type="CDD" id="cd00320">
    <property type="entry name" value="cpn10"/>
    <property type="match status" value="1"/>
</dbReference>
<feature type="region of interest" description="Disordered" evidence="2">
    <location>
        <begin position="217"/>
        <end position="236"/>
    </location>
</feature>
<dbReference type="EMBL" id="JBBJCI010000034">
    <property type="protein sequence ID" value="KAK7253761.1"/>
    <property type="molecule type" value="Genomic_DNA"/>
</dbReference>
<sequence>MRSSTLSAWCAFAALASAFRPGPTSLRPPARRAAEASVNERSFTRQEALYDLVYVERLAPPQTSSGGLILLEPEDPPMHLARVVSVGDGAVGDSGAVTKNAGVAAGDLVYCKFPWGIGPKDEQFGEEGEVRRFSFLRYQDIAAVVKKPGRASRWATAPAPADDSDCEELEATTYTPAELSRRRYEAAVANGEVIEIASDDEAELGVDDATRAAEEAAAAQRDAEQQRVKRRKTADDADRDRRVAQFVVNARALNLGQLAAHCKSAGLKVGGTKQERIARLVYAIEYKVYERPRSDFFTRQIVAAFATKLDAIVSQNAA</sequence>
<dbReference type="SUPFAM" id="SSF50129">
    <property type="entry name" value="GroES-like"/>
    <property type="match status" value="1"/>
</dbReference>
<accession>A0ABR1GCF8</accession>
<evidence type="ECO:0000256" key="3">
    <source>
        <dbReference type="SAM" id="SignalP"/>
    </source>
</evidence>
<evidence type="ECO:0000313" key="5">
    <source>
        <dbReference type="Proteomes" id="UP001363151"/>
    </source>
</evidence>
<reference evidence="4 5" key="1">
    <citation type="submission" date="2024-03" db="EMBL/GenBank/DDBJ databases">
        <title>Aureococcus anophagefferens CCMP1851 and Kratosvirus quantuckense: Draft genome of a second virus-susceptible host strain in the model system.</title>
        <authorList>
            <person name="Chase E."/>
            <person name="Truchon A.R."/>
            <person name="Schepens W."/>
            <person name="Wilhelm S.W."/>
        </authorList>
    </citation>
    <scope>NUCLEOTIDE SEQUENCE [LARGE SCALE GENOMIC DNA]</scope>
    <source>
        <strain evidence="4 5">CCMP1851</strain>
    </source>
</reference>
<keyword evidence="1" id="KW-0143">Chaperone</keyword>
<feature type="signal peptide" evidence="3">
    <location>
        <begin position="1"/>
        <end position="18"/>
    </location>
</feature>